<name>A0A0E9VHZ7_ANGAN</name>
<reference evidence="1" key="2">
    <citation type="journal article" date="2015" name="Fish Shellfish Immunol.">
        <title>Early steps in the European eel (Anguilla anguilla)-Vibrio vulnificus interaction in the gills: Role of the RtxA13 toxin.</title>
        <authorList>
            <person name="Callol A."/>
            <person name="Pajuelo D."/>
            <person name="Ebbesson L."/>
            <person name="Teles M."/>
            <person name="MacKenzie S."/>
            <person name="Amaro C."/>
        </authorList>
    </citation>
    <scope>NUCLEOTIDE SEQUENCE</scope>
</reference>
<reference evidence="1" key="1">
    <citation type="submission" date="2014-11" db="EMBL/GenBank/DDBJ databases">
        <authorList>
            <person name="Amaro Gonzalez C."/>
        </authorList>
    </citation>
    <scope>NUCLEOTIDE SEQUENCE</scope>
</reference>
<organism evidence="1">
    <name type="scientific">Anguilla anguilla</name>
    <name type="common">European freshwater eel</name>
    <name type="synonym">Muraena anguilla</name>
    <dbReference type="NCBI Taxonomy" id="7936"/>
    <lineage>
        <taxon>Eukaryota</taxon>
        <taxon>Metazoa</taxon>
        <taxon>Chordata</taxon>
        <taxon>Craniata</taxon>
        <taxon>Vertebrata</taxon>
        <taxon>Euteleostomi</taxon>
        <taxon>Actinopterygii</taxon>
        <taxon>Neopterygii</taxon>
        <taxon>Teleostei</taxon>
        <taxon>Anguilliformes</taxon>
        <taxon>Anguillidae</taxon>
        <taxon>Anguilla</taxon>
    </lineage>
</organism>
<sequence length="16" mass="1739">MEIMTSSQGNTIITVN</sequence>
<dbReference type="EMBL" id="GBXM01035641">
    <property type="protein sequence ID" value="JAH72936.1"/>
    <property type="molecule type" value="Transcribed_RNA"/>
</dbReference>
<accession>A0A0E9VHZ7</accession>
<protein>
    <submittedName>
        <fullName evidence="1">Uncharacterized protein</fullName>
    </submittedName>
</protein>
<dbReference type="AlphaFoldDB" id="A0A0E9VHZ7"/>
<proteinExistence type="predicted"/>
<dbReference type="EMBL" id="GBXM01030941">
    <property type="protein sequence ID" value="JAH77636.1"/>
    <property type="molecule type" value="Transcribed_RNA"/>
</dbReference>
<evidence type="ECO:0000313" key="1">
    <source>
        <dbReference type="EMBL" id="JAH77636.1"/>
    </source>
</evidence>